<dbReference type="InterPro" id="IPR023286">
    <property type="entry name" value="ABATE_dom_sf"/>
</dbReference>
<sequence length="228" mass="24251">MSEVARGLTLNTPEGRPYRFDPGALCLELLPTGGPGAYARYESLHEPADLVRWAEESRLPDGLAPVVSPEEVTAARDLRNALWRLVEGRVQGSPPASLDLGRVNAAAAVPPPVPLITTGGVRGWAPGAGGAQLLSAVARDAIELLTGPYAHRIRQCGAHDCYLLFVDTSRPGRRRWCAMENCGNRSKVRAHRARQAEDPERREAGQSAEDVDGTAGTDGIEGTEGAAS</sequence>
<dbReference type="SUPFAM" id="SSF160904">
    <property type="entry name" value="Jann2411-like"/>
    <property type="match status" value="1"/>
</dbReference>
<dbReference type="PANTHER" id="PTHR35525">
    <property type="entry name" value="BLL6575 PROTEIN"/>
    <property type="match status" value="1"/>
</dbReference>
<proteinExistence type="predicted"/>
<name>A0ABT6HSM3_9ACTN</name>
<evidence type="ECO:0000313" key="3">
    <source>
        <dbReference type="EMBL" id="MDH2391709.1"/>
    </source>
</evidence>
<dbReference type="InterPro" id="IPR021005">
    <property type="entry name" value="Znf_CGNR"/>
</dbReference>
<dbReference type="Proteomes" id="UP001223144">
    <property type="component" value="Unassembled WGS sequence"/>
</dbReference>
<dbReference type="Pfam" id="PF07336">
    <property type="entry name" value="ABATE"/>
    <property type="match status" value="1"/>
</dbReference>
<accession>A0ABT6HSM3</accession>
<comment type="caution">
    <text evidence="3">The sequence shown here is derived from an EMBL/GenBank/DDBJ whole genome shotgun (WGS) entry which is preliminary data.</text>
</comment>
<feature type="compositionally biased region" description="Basic and acidic residues" evidence="1">
    <location>
        <begin position="194"/>
        <end position="204"/>
    </location>
</feature>
<gene>
    <name evidence="3" type="ORF">QCN29_23605</name>
</gene>
<feature type="region of interest" description="Disordered" evidence="1">
    <location>
        <begin position="187"/>
        <end position="228"/>
    </location>
</feature>
<organism evidence="3 4">
    <name type="scientific">Streptomyces chengmaiensis</name>
    <dbReference type="NCBI Taxonomy" id="3040919"/>
    <lineage>
        <taxon>Bacteria</taxon>
        <taxon>Bacillati</taxon>
        <taxon>Actinomycetota</taxon>
        <taxon>Actinomycetes</taxon>
        <taxon>Kitasatosporales</taxon>
        <taxon>Streptomycetaceae</taxon>
        <taxon>Streptomyces</taxon>
    </lineage>
</organism>
<evidence type="ECO:0000256" key="1">
    <source>
        <dbReference type="SAM" id="MobiDB-lite"/>
    </source>
</evidence>
<keyword evidence="4" id="KW-1185">Reference proteome</keyword>
<protein>
    <submittedName>
        <fullName evidence="3">ABATE domain-containing protein</fullName>
    </submittedName>
</protein>
<dbReference type="Gene3D" id="1.10.3300.10">
    <property type="entry name" value="Jann2411-like domain"/>
    <property type="match status" value="1"/>
</dbReference>
<reference evidence="3 4" key="1">
    <citation type="submission" date="2023-04" db="EMBL/GenBank/DDBJ databases">
        <title>Streptomyces chengmaiensis sp. nov. isolated from the stem of mangrove plant in Hainan.</title>
        <authorList>
            <person name="Huang X."/>
            <person name="Zhou S."/>
            <person name="Chu X."/>
            <person name="Xie Y."/>
            <person name="Lin Y."/>
        </authorList>
    </citation>
    <scope>NUCLEOTIDE SEQUENCE [LARGE SCALE GENOMIC DNA]</scope>
    <source>
        <strain evidence="3 4">HNM0663</strain>
    </source>
</reference>
<dbReference type="PANTHER" id="PTHR35525:SF3">
    <property type="entry name" value="BLL6575 PROTEIN"/>
    <property type="match status" value="1"/>
</dbReference>
<dbReference type="EMBL" id="JARWBG010000031">
    <property type="protein sequence ID" value="MDH2391709.1"/>
    <property type="molecule type" value="Genomic_DNA"/>
</dbReference>
<evidence type="ECO:0000313" key="4">
    <source>
        <dbReference type="Proteomes" id="UP001223144"/>
    </source>
</evidence>
<feature type="domain" description="Zinc finger CGNR" evidence="2">
    <location>
        <begin position="152"/>
        <end position="195"/>
    </location>
</feature>
<dbReference type="InterPro" id="IPR010852">
    <property type="entry name" value="ABATE"/>
</dbReference>
<dbReference type="Pfam" id="PF11706">
    <property type="entry name" value="zf-CGNR"/>
    <property type="match status" value="1"/>
</dbReference>
<evidence type="ECO:0000259" key="2">
    <source>
        <dbReference type="Pfam" id="PF11706"/>
    </source>
</evidence>
<dbReference type="RefSeq" id="WP_279930631.1">
    <property type="nucleotide sequence ID" value="NZ_JARWBG010000031.1"/>
</dbReference>